<proteinExistence type="predicted"/>
<dbReference type="Proteomes" id="UP000008076">
    <property type="component" value="Unassembled WGS sequence"/>
</dbReference>
<keyword evidence="9" id="KW-0378">Hydrolase</keyword>
<dbReference type="PROSITE" id="PS50222">
    <property type="entry name" value="EF_HAND_2"/>
    <property type="match status" value="2"/>
</dbReference>
<reference evidence="10" key="1">
    <citation type="submission" date="2007-12" db="EMBL/GenBank/DDBJ databases">
        <title>Annotation of Entamoeba dispar SAW760.</title>
        <authorList>
            <person name="Lorenzi H."/>
            <person name="Inman J."/>
            <person name="Schobel S."/>
            <person name="Amedeo P."/>
            <person name="Caler E."/>
        </authorList>
    </citation>
    <scope>NUCLEOTIDE SEQUENCE [LARGE SCALE GENOMIC DNA]</scope>
    <source>
        <strain evidence="10">ATCC PRA-260 / SAW760</strain>
    </source>
</reference>
<dbReference type="Gene3D" id="1.10.418.10">
    <property type="entry name" value="Calponin-like domain"/>
    <property type="match status" value="2"/>
</dbReference>
<dbReference type="RefSeq" id="XP_001738711.1">
    <property type="nucleotide sequence ID" value="XM_001738659.1"/>
</dbReference>
<dbReference type="eggNOG" id="KOG0037">
    <property type="taxonomic scope" value="Eukaryota"/>
</dbReference>
<keyword evidence="9" id="KW-0808">Transferase</keyword>
<dbReference type="EC" id="3.1.3.48" evidence="9"/>
<dbReference type="InterPro" id="IPR011992">
    <property type="entry name" value="EF-hand-dom_pair"/>
</dbReference>
<evidence type="ECO:0000256" key="4">
    <source>
        <dbReference type="ARBA" id="ARBA00022737"/>
    </source>
</evidence>
<evidence type="ECO:0000256" key="6">
    <source>
        <dbReference type="SAM" id="MobiDB-lite"/>
    </source>
</evidence>
<dbReference type="eggNOG" id="KOG0517">
    <property type="taxonomic scope" value="Eukaryota"/>
</dbReference>
<dbReference type="SMR" id="B0EKJ5"/>
<organism evidence="10">
    <name type="scientific">Entamoeba dispar (strain ATCC PRA-260 / SAW760)</name>
    <dbReference type="NCBI Taxonomy" id="370354"/>
    <lineage>
        <taxon>Eukaryota</taxon>
        <taxon>Amoebozoa</taxon>
        <taxon>Evosea</taxon>
        <taxon>Archamoebae</taxon>
        <taxon>Mastigamoebida</taxon>
        <taxon>Entamoebidae</taxon>
        <taxon>Entamoeba</taxon>
    </lineage>
</organism>
<evidence type="ECO:0000256" key="1">
    <source>
        <dbReference type="ARBA" id="ARBA00004496"/>
    </source>
</evidence>
<dbReference type="GO" id="GO:0008168">
    <property type="term" value="F:methyltransferase activity"/>
    <property type="evidence" value="ECO:0007669"/>
    <property type="project" value="UniProtKB-KW"/>
</dbReference>
<evidence type="ECO:0000256" key="5">
    <source>
        <dbReference type="ARBA" id="ARBA00022837"/>
    </source>
</evidence>
<dbReference type="SMART" id="SM00054">
    <property type="entry name" value="EFh"/>
    <property type="match status" value="3"/>
</dbReference>
<dbReference type="PROSITE" id="PS00018">
    <property type="entry name" value="EF_HAND_1"/>
    <property type="match status" value="2"/>
</dbReference>
<dbReference type="SMART" id="SM00033">
    <property type="entry name" value="CH"/>
    <property type="match status" value="2"/>
</dbReference>
<dbReference type="EC" id="2.1.1.43" evidence="9"/>
<dbReference type="GO" id="GO:0048306">
    <property type="term" value="F:calcium-dependent protein binding"/>
    <property type="evidence" value="ECO:0007669"/>
    <property type="project" value="UniProtKB-ARBA"/>
</dbReference>
<accession>B0EKJ5</accession>
<keyword evidence="5" id="KW-0106">Calcium</keyword>
<dbReference type="SUPFAM" id="SSF47473">
    <property type="entry name" value="EF-hand"/>
    <property type="match status" value="1"/>
</dbReference>
<dbReference type="GO" id="GO:0005509">
    <property type="term" value="F:calcium ion binding"/>
    <property type="evidence" value="ECO:0007669"/>
    <property type="project" value="InterPro"/>
</dbReference>
<dbReference type="PANTHER" id="PTHR46212">
    <property type="entry name" value="PEFLIN"/>
    <property type="match status" value="1"/>
</dbReference>
<keyword evidence="2" id="KW-0963">Cytoplasm</keyword>
<keyword evidence="3" id="KW-0479">Metal-binding</keyword>
<feature type="region of interest" description="Disordered" evidence="6">
    <location>
        <begin position="261"/>
        <end position="330"/>
    </location>
</feature>
<dbReference type="Gene3D" id="1.10.238.10">
    <property type="entry name" value="EF-hand"/>
    <property type="match status" value="1"/>
</dbReference>
<evidence type="ECO:0000256" key="2">
    <source>
        <dbReference type="ARBA" id="ARBA00022490"/>
    </source>
</evidence>
<feature type="domain" description="Calponin-homology (CH)" evidence="7">
    <location>
        <begin position="121"/>
        <end position="228"/>
    </location>
</feature>
<gene>
    <name evidence="9" type="ORF">EDI_207850</name>
</gene>
<dbReference type="EC" id="3.4.22.52" evidence="9"/>
<dbReference type="OrthoDB" id="30497at2759"/>
<protein>
    <submittedName>
        <fullName evidence="9">Grainin, putative</fullName>
        <ecNumber evidence="9">2.1.1.43</ecNumber>
        <ecNumber evidence="9">3.1.3.48</ecNumber>
        <ecNumber evidence="9">3.4.22.52</ecNumber>
    </submittedName>
</protein>
<dbReference type="InterPro" id="IPR036872">
    <property type="entry name" value="CH_dom_sf"/>
</dbReference>
<dbReference type="Pfam" id="PF13202">
    <property type="entry name" value="EF-hand_5"/>
    <property type="match status" value="1"/>
</dbReference>
<dbReference type="InterPro" id="IPR018247">
    <property type="entry name" value="EF_Hand_1_Ca_BS"/>
</dbReference>
<dbReference type="SUPFAM" id="SSF47576">
    <property type="entry name" value="Calponin-homology domain, CH-domain"/>
    <property type="match status" value="1"/>
</dbReference>
<comment type="subcellular location">
    <subcellularLocation>
        <location evidence="1">Cytoplasm</location>
    </subcellularLocation>
</comment>
<sequence length="545" mass="63792">MTGNKEWEESQLRTYTNWVNYNLGEDQQIKDLLNDLSESDILISLMEKLSGKKAYPHKKCMTKSRIVKLDNVGKAVKFMKEEKLNTSVSAENIVDGNRTYILGMVWTMILKYKINANQQKGVDTKEELVENNALLDWVNSFGLNISNFSSDWKDGVALVKLTEAVSGGQIKFEQFSGLDSIQMVIDCQKLAYQQFKIPILMDVKDLICERPDPKSIMTYVSVYKERYEQLLFEKEQREREEAERRQREEQKRIAREEQEIKQREEAERLAKEEQERLAKEEQERLAKEEQERLAKEEAERLAKEEAERLAKEEQERKQREEQERLKQQQPTGQQLTFFAIKAADAWILQNIQAAYAQDPTIQFQWWYPLVQNLSANDFRELQDWFKKIDKDKSGILELDELLKARWPKDMKMNNDTIKRLMLIFDADNSGSIGFFEFIALYNWVKLCVATFKHFDIDQSGSLDITELQAALPQLGFNLNKQSCDALIRANKNLIGKKKLNQVQFICATSYLAQCRTIYQLTFDTHMDQLDPVEFDKFINLVLGLI</sequence>
<dbReference type="PROSITE" id="PS50021">
    <property type="entry name" value="CH"/>
    <property type="match status" value="2"/>
</dbReference>
<dbReference type="VEuPathDB" id="AmoebaDB:EDI_207850"/>
<evidence type="ECO:0000259" key="7">
    <source>
        <dbReference type="PROSITE" id="PS50021"/>
    </source>
</evidence>
<dbReference type="GO" id="GO:0032259">
    <property type="term" value="P:methylation"/>
    <property type="evidence" value="ECO:0007669"/>
    <property type="project" value="UniProtKB-KW"/>
</dbReference>
<dbReference type="InterPro" id="IPR002048">
    <property type="entry name" value="EF_hand_dom"/>
</dbReference>
<keyword evidence="10" id="KW-1185">Reference proteome</keyword>
<evidence type="ECO:0000256" key="3">
    <source>
        <dbReference type="ARBA" id="ARBA00022723"/>
    </source>
</evidence>
<dbReference type="GO" id="GO:0005737">
    <property type="term" value="C:cytoplasm"/>
    <property type="evidence" value="ECO:0007669"/>
    <property type="project" value="UniProtKB-SubCell"/>
</dbReference>
<evidence type="ECO:0000313" key="9">
    <source>
        <dbReference type="EMBL" id="EDR24953.1"/>
    </source>
</evidence>
<feature type="domain" description="Calponin-homology (CH)" evidence="7">
    <location>
        <begin position="9"/>
        <end position="113"/>
    </location>
</feature>
<name>B0EKJ5_ENTDS</name>
<dbReference type="GO" id="GO:0004725">
    <property type="term" value="F:protein tyrosine phosphatase activity"/>
    <property type="evidence" value="ECO:0007669"/>
    <property type="project" value="UniProtKB-EC"/>
</dbReference>
<dbReference type="CDD" id="cd22249">
    <property type="entry name" value="UDM1_RNF168_RNF169-like"/>
    <property type="match status" value="1"/>
</dbReference>
<keyword evidence="4" id="KW-0677">Repeat</keyword>
<evidence type="ECO:0000313" key="10">
    <source>
        <dbReference type="Proteomes" id="UP000008076"/>
    </source>
</evidence>
<dbReference type="InterPro" id="IPR051426">
    <property type="entry name" value="Peflin/Sorcin_CaBP"/>
</dbReference>
<feature type="domain" description="EF-hand" evidence="8">
    <location>
        <begin position="442"/>
        <end position="477"/>
    </location>
</feature>
<dbReference type="Pfam" id="PF00307">
    <property type="entry name" value="CH"/>
    <property type="match status" value="2"/>
</dbReference>
<dbReference type="GO" id="GO:0004198">
    <property type="term" value="F:calcium-dependent cysteine-type endopeptidase activity"/>
    <property type="evidence" value="ECO:0007669"/>
    <property type="project" value="UniProtKB-EC"/>
</dbReference>
<dbReference type="AlphaFoldDB" id="B0EKJ5"/>
<dbReference type="GeneID" id="5883805"/>
<dbReference type="Pfam" id="PF13499">
    <property type="entry name" value="EF-hand_7"/>
    <property type="match status" value="1"/>
</dbReference>
<keyword evidence="9" id="KW-0489">Methyltransferase</keyword>
<dbReference type="EMBL" id="DS549756">
    <property type="protein sequence ID" value="EDR24953.1"/>
    <property type="molecule type" value="Genomic_DNA"/>
</dbReference>
<evidence type="ECO:0000259" key="8">
    <source>
        <dbReference type="PROSITE" id="PS50222"/>
    </source>
</evidence>
<dbReference type="OMA" id="FEFIALY"/>
<dbReference type="InterPro" id="IPR001715">
    <property type="entry name" value="CH_dom"/>
</dbReference>
<dbReference type="KEGG" id="edi:EDI_207850"/>
<dbReference type="PANTHER" id="PTHR46212:SF3">
    <property type="entry name" value="GH27120P"/>
    <property type="match status" value="1"/>
</dbReference>
<feature type="domain" description="EF-hand" evidence="8">
    <location>
        <begin position="376"/>
        <end position="411"/>
    </location>
</feature>
<feature type="compositionally biased region" description="Basic and acidic residues" evidence="6">
    <location>
        <begin position="261"/>
        <end position="326"/>
    </location>
</feature>